<name>A0ABU2NAT0_9PSEU</name>
<organism evidence="1 2">
    <name type="scientific">Pseudonocardia charpentierae</name>
    <dbReference type="NCBI Taxonomy" id="3075545"/>
    <lineage>
        <taxon>Bacteria</taxon>
        <taxon>Bacillati</taxon>
        <taxon>Actinomycetota</taxon>
        <taxon>Actinomycetes</taxon>
        <taxon>Pseudonocardiales</taxon>
        <taxon>Pseudonocardiaceae</taxon>
        <taxon>Pseudonocardia</taxon>
    </lineage>
</organism>
<dbReference type="Proteomes" id="UP001183202">
    <property type="component" value="Unassembled WGS sequence"/>
</dbReference>
<protein>
    <recommendedName>
        <fullName evidence="3">Double zinc ribbon</fullName>
    </recommendedName>
</protein>
<comment type="caution">
    <text evidence="1">The sequence shown here is derived from an EMBL/GenBank/DDBJ whole genome shotgun (WGS) entry which is preliminary data.</text>
</comment>
<sequence length="184" mass="19498">MADTVPFTSNYTDVSTYDGYQFEFYCRRCGNGHRSAFRPAVTSFGGRIAELGGSLLGGELGSRIQQVGMFAQYGRSSTRGVTNDQRLREAAEDVAEQFHQCRGCTEWVCRQVCWNEPTGLCHQCAAQRLSAASAGVGCPNCGAVGSGRFCGDCGTPLARSVACRSCGADTQGARFCGQCGTPAG</sequence>
<dbReference type="EMBL" id="JAVREJ010000010">
    <property type="protein sequence ID" value="MDT0351067.1"/>
    <property type="molecule type" value="Genomic_DNA"/>
</dbReference>
<proteinExistence type="predicted"/>
<evidence type="ECO:0000313" key="2">
    <source>
        <dbReference type="Proteomes" id="UP001183202"/>
    </source>
</evidence>
<keyword evidence="2" id="KW-1185">Reference proteome</keyword>
<gene>
    <name evidence="1" type="ORF">RM445_16170</name>
</gene>
<dbReference type="RefSeq" id="WP_311557186.1">
    <property type="nucleotide sequence ID" value="NZ_JAVREJ010000010.1"/>
</dbReference>
<evidence type="ECO:0008006" key="3">
    <source>
        <dbReference type="Google" id="ProtNLM"/>
    </source>
</evidence>
<accession>A0ABU2NAT0</accession>
<reference evidence="2" key="1">
    <citation type="submission" date="2023-07" db="EMBL/GenBank/DDBJ databases">
        <title>30 novel species of actinomycetes from the DSMZ collection.</title>
        <authorList>
            <person name="Nouioui I."/>
        </authorList>
    </citation>
    <scope>NUCLEOTIDE SEQUENCE [LARGE SCALE GENOMIC DNA]</scope>
    <source>
        <strain evidence="2">DSM 45834</strain>
    </source>
</reference>
<evidence type="ECO:0000313" key="1">
    <source>
        <dbReference type="EMBL" id="MDT0351067.1"/>
    </source>
</evidence>